<dbReference type="Pfam" id="PF05593">
    <property type="entry name" value="RHS_repeat"/>
    <property type="match status" value="4"/>
</dbReference>
<dbReference type="InterPro" id="IPR056823">
    <property type="entry name" value="TEN-like_YD-shell"/>
</dbReference>
<feature type="region of interest" description="Disordered" evidence="2">
    <location>
        <begin position="202"/>
        <end position="222"/>
    </location>
</feature>
<dbReference type="Gene3D" id="2.180.10.10">
    <property type="entry name" value="RHS repeat-associated core"/>
    <property type="match status" value="3"/>
</dbReference>
<sequence>MGLGDFVPDVIEDKIEDGVELIGEGIEELGNVGADLLEDVGWEGGADWVRDKSRSAANALGADVDELQLGQTEDPKKLIYGSAEKLRSTASHLKDFAKAFDNVGKGIKGLDSGRLKGEAADAFRTKAAKEPPKWFKAADACEKAAGALEDFAGTVEWAQGRAKEAIEKYKAAVKASEDARAAHNEKVDTYNKAADAYNAKVKAGQDPGAKPQPPGEFKDPGPALAEKAEEILAEARKQRNTAADKARSAVQAARDAAPDKPSYGEQVQQGVIGVGLHASHFYSGVIKGTAGIVSFARSINPTDPYNLTHPAEYLTNLNSTVAGLVQVANDPWGAGKQMLDQFMKDPSEGLGRLAPDALLTAATGGAGAGVKGVRLAAEAADLAKNANRAENLSDGPGRNTVNKDGADQHGNEPKNKEDGGTDPVDLATGKMFLPQTDLSLPGALPLVFTRYVESGYTAGRWFGPSWASTVDQRLEVDAEGVVFVAEDGRLLAYPHPAPGVPTLPSAGSARMPLERTPDGGYTLTDPETGRVRHFSPPADGVNGIALIEQITDRNGHQIDFVYDETTGAPVRIEHSGGYTLRLTVADGRVTALHLGDQVVKRYGYTDGHLTEVADSCGRPLRFEYDDEARVVAWVDSNDRRYDYVYDNLHRCIAEGGTEGHMQVRITYDDIDPATGYKVTTLTTAAGHATRHLIDDHYRVVATIDPLGHTTRTLRDDHGRPLEVTDPLGRTTRFAYDEHGRLIGLTRPDGREITVTRNDLGLPTEIREVDGSVWRHTYDEHGNRTATTDPTGATTHYAYDNRGHLAAVTNPLGETTSVRCDAAGLPVEITDPLGAVTRYTRDAFGRPTAITDPLGAVTRLEWTVEGKLARRVNPDGAEERWEYDGEGNCVRHTDAAGGVTTYEYTHFDLLAAKTGPDGVRYTFEHDTELRLTKVTNPQGLTWSYEYDPAGRLISEIDFDDRTVAYTHDPVGQLTARTTPLGQTISYTYDELGHLVRKDADGTVTVYERDLVGRPVRIAGPDAELIYHRDRLGRVKTELVNGRALSFSYDALGRRTRRVTPTGAVSSFTYDAAGNRTTLTTCGRTLDFTHDAAGRETTRRVGEVSLSQLWDPAGRLTGQTLTGPDTTVVQQRTYHYRPDGYLTGIDDLLNGTRTFTLDAIGRVTTVTAANWTESYAYDAAGNQTQAAWPTTHAAAEATGERAYTGTRLTRAGSIRYEYDAAGRTVLRQKTRLSRKPDTWRYEWDAEDRLVSVTTPDGTVWRYRYDPLGRRIAKQRLTDTGEVAEQIDFTWDGPVLIEQTTTAPDLPHPVTLTWDHNGLTPVAQTERLLDPDDQAEIDRRFFAIVTDLVGTPTELVDETGEIAWHTRTTLWGTTTWNTGATAYTPLRFPGQYHDPETGLHYNLYRYYDPATARYATPDPLGLEPAPNPATYVHNPHTWTDPLGLAPEEGCGNKRGPYDFRAPNPAHPPNSAAVDAMRSAPRDNGVDCSEIADYILNQAGEGKVINFTTHSGRFLNTPQNGGADIAEFRYHEVYTDGKYVYDPELSQDPIPAGDYERALRLTNQGEKLIVKDGSYKGPLW</sequence>
<evidence type="ECO:0000256" key="1">
    <source>
        <dbReference type="ARBA" id="ARBA00022737"/>
    </source>
</evidence>
<reference evidence="6 7" key="1">
    <citation type="journal article" date="2019" name="Int. J. Syst. Evol. Microbiol.">
        <title>The Global Catalogue of Microorganisms (GCM) 10K type strain sequencing project: providing services to taxonomists for standard genome sequencing and annotation.</title>
        <authorList>
            <consortium name="The Broad Institute Genomics Platform"/>
            <consortium name="The Broad Institute Genome Sequencing Center for Infectious Disease"/>
            <person name="Wu L."/>
            <person name="Ma J."/>
        </authorList>
    </citation>
    <scope>NUCLEOTIDE SEQUENCE [LARGE SCALE GENOMIC DNA]</scope>
    <source>
        <strain evidence="6 7">JCM 6305</strain>
    </source>
</reference>
<keyword evidence="7" id="KW-1185">Reference proteome</keyword>
<dbReference type="InterPro" id="IPR006530">
    <property type="entry name" value="YD"/>
</dbReference>
<feature type="compositionally biased region" description="Basic and acidic residues" evidence="2">
    <location>
        <begin position="404"/>
        <end position="419"/>
    </location>
</feature>
<feature type="domain" description="DUF6531" evidence="3">
    <location>
        <begin position="422"/>
        <end position="493"/>
    </location>
</feature>
<dbReference type="NCBIfam" id="TIGR01643">
    <property type="entry name" value="YD_repeat_2x"/>
    <property type="match status" value="12"/>
</dbReference>
<dbReference type="Proteomes" id="UP001501638">
    <property type="component" value="Unassembled WGS sequence"/>
</dbReference>
<feature type="compositionally biased region" description="Basic and acidic residues" evidence="2">
    <location>
        <begin position="236"/>
        <end position="247"/>
    </location>
</feature>
<accession>A0ABN3K8W5</accession>
<organism evidence="6 7">
    <name type="scientific">Streptomyces macrosporus</name>
    <dbReference type="NCBI Taxonomy" id="44032"/>
    <lineage>
        <taxon>Bacteria</taxon>
        <taxon>Bacillati</taxon>
        <taxon>Actinomycetota</taxon>
        <taxon>Actinomycetes</taxon>
        <taxon>Kitasatosporales</taxon>
        <taxon>Streptomycetaceae</taxon>
        <taxon>Streptomyces</taxon>
    </lineage>
</organism>
<evidence type="ECO:0000313" key="6">
    <source>
        <dbReference type="EMBL" id="GAA2449696.1"/>
    </source>
</evidence>
<evidence type="ECO:0000259" key="4">
    <source>
        <dbReference type="Pfam" id="PF21725"/>
    </source>
</evidence>
<dbReference type="InterPro" id="IPR050708">
    <property type="entry name" value="T6SS_VgrG/RHS"/>
</dbReference>
<evidence type="ECO:0000256" key="2">
    <source>
        <dbReference type="SAM" id="MobiDB-lite"/>
    </source>
</evidence>
<evidence type="ECO:0008006" key="8">
    <source>
        <dbReference type="Google" id="ProtNLM"/>
    </source>
</evidence>
<dbReference type="Pfam" id="PF21725">
    <property type="entry name" value="T7SS_signal"/>
    <property type="match status" value="1"/>
</dbReference>
<protein>
    <recommendedName>
        <fullName evidence="8">Type IV secretion protein Rhs</fullName>
    </recommendedName>
</protein>
<dbReference type="InterPro" id="IPR022385">
    <property type="entry name" value="Rhs_assc_core"/>
</dbReference>
<evidence type="ECO:0000259" key="5">
    <source>
        <dbReference type="Pfam" id="PF25023"/>
    </source>
</evidence>
<dbReference type="InterPro" id="IPR031325">
    <property type="entry name" value="RHS_repeat"/>
</dbReference>
<dbReference type="InterPro" id="IPR049082">
    <property type="entry name" value="T7SS_signal"/>
</dbReference>
<dbReference type="InterPro" id="IPR045351">
    <property type="entry name" value="DUF6531"/>
</dbReference>
<dbReference type="Pfam" id="PF25023">
    <property type="entry name" value="TEN_YD-shell"/>
    <property type="match status" value="2"/>
</dbReference>
<gene>
    <name evidence="6" type="ORF">GCM10010405_36450</name>
</gene>
<feature type="domain" description="Teneurin-like YD-shell" evidence="5">
    <location>
        <begin position="876"/>
        <end position="1006"/>
    </location>
</feature>
<evidence type="ECO:0000259" key="3">
    <source>
        <dbReference type="Pfam" id="PF20148"/>
    </source>
</evidence>
<name>A0ABN3K8W5_9ACTN</name>
<proteinExistence type="predicted"/>
<evidence type="ECO:0000313" key="7">
    <source>
        <dbReference type="Proteomes" id="UP001501638"/>
    </source>
</evidence>
<keyword evidence="1" id="KW-0677">Repeat</keyword>
<dbReference type="RefSeq" id="WP_344324218.1">
    <property type="nucleotide sequence ID" value="NZ_BAAASZ010000026.1"/>
</dbReference>
<feature type="domain" description="Putative T7SS secretion signal" evidence="4">
    <location>
        <begin position="12"/>
        <end position="261"/>
    </location>
</feature>
<dbReference type="EMBL" id="BAAASZ010000026">
    <property type="protein sequence ID" value="GAA2449696.1"/>
    <property type="molecule type" value="Genomic_DNA"/>
</dbReference>
<dbReference type="SUPFAM" id="SSF69304">
    <property type="entry name" value="Tricorn protease N-terminal domain"/>
    <property type="match status" value="1"/>
</dbReference>
<dbReference type="PANTHER" id="PTHR32305:SF15">
    <property type="entry name" value="PROTEIN RHSA-RELATED"/>
    <property type="match status" value="1"/>
</dbReference>
<comment type="caution">
    <text evidence="6">The sequence shown here is derived from an EMBL/GenBank/DDBJ whole genome shotgun (WGS) entry which is preliminary data.</text>
</comment>
<feature type="region of interest" description="Disordered" evidence="2">
    <location>
        <begin position="236"/>
        <end position="264"/>
    </location>
</feature>
<feature type="region of interest" description="Disordered" evidence="2">
    <location>
        <begin position="387"/>
        <end position="426"/>
    </location>
</feature>
<dbReference type="Pfam" id="PF20148">
    <property type="entry name" value="DUF6531"/>
    <property type="match status" value="1"/>
</dbReference>
<dbReference type="PANTHER" id="PTHR32305">
    <property type="match status" value="1"/>
</dbReference>
<dbReference type="NCBIfam" id="TIGR03696">
    <property type="entry name" value="Rhs_assc_core"/>
    <property type="match status" value="1"/>
</dbReference>
<feature type="domain" description="Teneurin-like YD-shell" evidence="5">
    <location>
        <begin position="1152"/>
        <end position="1415"/>
    </location>
</feature>